<dbReference type="PANTHER" id="PTHR35870:SF1">
    <property type="entry name" value="PROTEIN, PUTATIVE (AFU_ORTHOLOGUE AFUA_5G03330)-RELATED"/>
    <property type="match status" value="1"/>
</dbReference>
<dbReference type="EMBL" id="AWSO01000083">
    <property type="protein sequence ID" value="ESK95398.1"/>
    <property type="molecule type" value="Genomic_DNA"/>
</dbReference>
<dbReference type="GO" id="GO:0016491">
    <property type="term" value="F:oxidoreductase activity"/>
    <property type="evidence" value="ECO:0007669"/>
    <property type="project" value="UniProtKB-KW"/>
</dbReference>
<evidence type="ECO:0000313" key="3">
    <source>
        <dbReference type="EMBL" id="ESK95398.1"/>
    </source>
</evidence>
<evidence type="ECO:0000256" key="2">
    <source>
        <dbReference type="SAM" id="MobiDB-lite"/>
    </source>
</evidence>
<evidence type="ECO:0000313" key="4">
    <source>
        <dbReference type="Proteomes" id="UP000017559"/>
    </source>
</evidence>
<dbReference type="PANTHER" id="PTHR35870">
    <property type="entry name" value="PROTEIN, PUTATIVE (AFU_ORTHOLOGUE AFUA_5G03330)-RELATED"/>
    <property type="match status" value="1"/>
</dbReference>
<dbReference type="Pfam" id="PF14027">
    <property type="entry name" value="Questin_oxidase"/>
    <property type="match status" value="1"/>
</dbReference>
<feature type="region of interest" description="Disordered" evidence="2">
    <location>
        <begin position="1"/>
        <end position="28"/>
    </location>
</feature>
<comment type="caution">
    <text evidence="3">The sequence shown here is derived from an EMBL/GenBank/DDBJ whole genome shotgun (WGS) entry which is preliminary data.</text>
</comment>
<dbReference type="InterPro" id="IPR025337">
    <property type="entry name" value="Questin_oxidase-like"/>
</dbReference>
<gene>
    <name evidence="3" type="ORF">Moror_3836</name>
</gene>
<keyword evidence="4" id="KW-1185">Reference proteome</keyword>
<evidence type="ECO:0000256" key="1">
    <source>
        <dbReference type="ARBA" id="ARBA00023002"/>
    </source>
</evidence>
<evidence type="ECO:0008006" key="5">
    <source>
        <dbReference type="Google" id="ProtNLM"/>
    </source>
</evidence>
<proteinExistence type="predicted"/>
<dbReference type="AlphaFoldDB" id="V2X882"/>
<dbReference type="Proteomes" id="UP000017559">
    <property type="component" value="Unassembled WGS sequence"/>
</dbReference>
<dbReference type="HOGENOM" id="CLU_019145_1_0_1"/>
<accession>V2X882</accession>
<organism evidence="3 4">
    <name type="scientific">Moniliophthora roreri (strain MCA 2997)</name>
    <name type="common">Cocoa frosty pod rot fungus</name>
    <name type="synonym">Crinipellis roreri</name>
    <dbReference type="NCBI Taxonomy" id="1381753"/>
    <lineage>
        <taxon>Eukaryota</taxon>
        <taxon>Fungi</taxon>
        <taxon>Dikarya</taxon>
        <taxon>Basidiomycota</taxon>
        <taxon>Agaricomycotina</taxon>
        <taxon>Agaricomycetes</taxon>
        <taxon>Agaricomycetidae</taxon>
        <taxon>Agaricales</taxon>
        <taxon>Marasmiineae</taxon>
        <taxon>Marasmiaceae</taxon>
        <taxon>Moniliophthora</taxon>
    </lineage>
</organism>
<dbReference type="OrthoDB" id="10004862at2759"/>
<protein>
    <recommendedName>
        <fullName evidence="5">HypA-like protein</fullName>
    </recommendedName>
</protein>
<keyword evidence="1" id="KW-0560">Oxidoreductase</keyword>
<name>V2X882_MONRO</name>
<dbReference type="KEGG" id="mrr:Moror_3836"/>
<reference evidence="3 4" key="1">
    <citation type="journal article" date="2014" name="BMC Genomics">
        <title>Genome and secretome analysis of the hemibiotrophic fungal pathogen, Moniliophthora roreri, which causes frosty pod rot disease of cacao: mechanisms of the biotrophic and necrotrophic phases.</title>
        <authorList>
            <person name="Meinhardt L.W."/>
            <person name="Costa G.G.L."/>
            <person name="Thomazella D.P.T."/>
            <person name="Teixeira P.J.P.L."/>
            <person name="Carazzolle M.F."/>
            <person name="Schuster S.C."/>
            <person name="Carlson J.E."/>
            <person name="Guiltinan M.J."/>
            <person name="Mieczkowski P."/>
            <person name="Farmer A."/>
            <person name="Ramaraj T."/>
            <person name="Crozier J."/>
            <person name="Davis R.E."/>
            <person name="Shao J."/>
            <person name="Melnick R.L."/>
            <person name="Pereira G.A.G."/>
            <person name="Bailey B.A."/>
        </authorList>
    </citation>
    <scope>NUCLEOTIDE SEQUENCE [LARGE SCALE GENOMIC DNA]</scope>
    <source>
        <strain evidence="3 4">MCA 2997</strain>
    </source>
</reference>
<sequence>MSSDSLQLFPNPSPSPSRISPNALPGITPEATETAKKVLENNHEKHHVFFNDQGFHNHIAHHVLAAWALGAPKDVIQAAYDHDKTYQRPAYKSPEAITRGNFNDHLGDENYYNAYLNYFVDALKRKDAPAVLEEHVFSSAANFASKSQSGEHPEMVSRFLDAIVHPMIHTGYGFEFNIPGLIAEGLAQTAVHGCRSSKVVPASAFTADPVPSVGKLASRLHSVVLGTQKSGAPHAFTILNRILKDENIKPKDQDNVYSYTLDNWSDVILGYVNEWANFDPTDAHLVERKVEELQWTNVLIYALPGYSYRQEKNFNADFFTMHLVTSSLFLPSLIAVLPPPSQHILLRNYFAISLTWYIARGKPDLNIQAFYDGTTAHPATETTPQNGPKISLLPPSSSAASNPNPWFGILQQAIDHPDDHLCKCQRALAHYSALYGSRTAGKADFAGTELPGADKLDGTLFVRAAGLTAQRLGRDRDDQPLTYWDRSGFFHESN</sequence>